<feature type="region of interest" description="Disordered" evidence="1">
    <location>
        <begin position="115"/>
        <end position="144"/>
    </location>
</feature>
<keyword evidence="3" id="KW-1185">Reference proteome</keyword>
<reference evidence="3" key="1">
    <citation type="journal article" date="2019" name="Int. J. Syst. Evol. Microbiol.">
        <title>The Global Catalogue of Microorganisms (GCM) 10K type strain sequencing project: providing services to taxonomists for standard genome sequencing and annotation.</title>
        <authorList>
            <consortium name="The Broad Institute Genomics Platform"/>
            <consortium name="The Broad Institute Genome Sequencing Center for Infectious Disease"/>
            <person name="Wu L."/>
            <person name="Ma J."/>
        </authorList>
    </citation>
    <scope>NUCLEOTIDE SEQUENCE [LARGE SCALE GENOMIC DNA]</scope>
    <source>
        <strain evidence="3">CGMCC 1.12478</strain>
    </source>
</reference>
<sequence>MVTCLAATAAIPDQDLLHRVTACVGRMSAQIEHHWLMSDQPTAQVETRRDHLEDILDALTSAEEATRILAERIEAKVAHASLLTQAAFSQDPRRASWAEKRAEQELAHCRSILLHPAPEGAATPDNAHDSDLNRVNQEAWHASQ</sequence>
<gene>
    <name evidence="2" type="ORF">GCM10011363_05730</name>
</gene>
<organism evidence="2 3">
    <name type="scientific">Marivita lacus</name>
    <dbReference type="NCBI Taxonomy" id="1323742"/>
    <lineage>
        <taxon>Bacteria</taxon>
        <taxon>Pseudomonadati</taxon>
        <taxon>Pseudomonadota</taxon>
        <taxon>Alphaproteobacteria</taxon>
        <taxon>Rhodobacterales</taxon>
        <taxon>Roseobacteraceae</taxon>
        <taxon>Marivita</taxon>
    </lineage>
</organism>
<protein>
    <submittedName>
        <fullName evidence="2">Uncharacterized protein</fullName>
    </submittedName>
</protein>
<dbReference type="Proteomes" id="UP000645462">
    <property type="component" value="Unassembled WGS sequence"/>
</dbReference>
<proteinExistence type="predicted"/>
<evidence type="ECO:0000256" key="1">
    <source>
        <dbReference type="SAM" id="MobiDB-lite"/>
    </source>
</evidence>
<name>A0ABQ1KD75_9RHOB</name>
<evidence type="ECO:0000313" key="2">
    <source>
        <dbReference type="EMBL" id="GGB92000.1"/>
    </source>
</evidence>
<dbReference type="EMBL" id="BMFC01000001">
    <property type="protein sequence ID" value="GGB92000.1"/>
    <property type="molecule type" value="Genomic_DNA"/>
</dbReference>
<accession>A0ABQ1KD75</accession>
<evidence type="ECO:0000313" key="3">
    <source>
        <dbReference type="Proteomes" id="UP000645462"/>
    </source>
</evidence>
<comment type="caution">
    <text evidence="2">The sequence shown here is derived from an EMBL/GenBank/DDBJ whole genome shotgun (WGS) entry which is preliminary data.</text>
</comment>